<comment type="subunit">
    <text evidence="6">This enzyme consists of two polypeptide chains, which are synthesized in precursor form from a single polypeptide.</text>
</comment>
<dbReference type="EMBL" id="CP060394">
    <property type="protein sequence ID" value="QNI30802.1"/>
    <property type="molecule type" value="Genomic_DNA"/>
</dbReference>
<evidence type="ECO:0000256" key="6">
    <source>
        <dbReference type="RuleBase" id="RU368036"/>
    </source>
</evidence>
<dbReference type="EC" id="2.3.2.2" evidence="6"/>
<dbReference type="GO" id="GO:0036374">
    <property type="term" value="F:glutathione hydrolase activity"/>
    <property type="evidence" value="ECO:0007669"/>
    <property type="project" value="UniProtKB-UniRule"/>
</dbReference>
<dbReference type="KEGG" id="adin:H7849_16980"/>
<dbReference type="AlphaFoldDB" id="A0A7G8BE32"/>
<dbReference type="InterPro" id="IPR052896">
    <property type="entry name" value="GGT-like_enzyme"/>
</dbReference>
<accession>A0A7G8BE32</accession>
<dbReference type="NCBIfam" id="TIGR00066">
    <property type="entry name" value="g_glut_trans"/>
    <property type="match status" value="1"/>
</dbReference>
<dbReference type="UniPathway" id="UPA00204"/>
<sequence length="560" mass="60007">MRSLLLKPRLVCLIFLMFVPSSIAEDRSYGRSMVVTPYGMVATSYVQASQAGARILEQGGSAIDAGIAANAVLGVAEPMMNGIGGDLFAIYWEAKTGKLYGLNASGWAPKALTIDHLRAKGITEMPQAGIDSVTIPGVVDGWTKLHDRFGKLPWATLFQPAIAYAKQGYPLPEALQSYWEEATPRLAGDAESRRVFLPNGKSPELGQIFSNPDLAQALTLIADKGESAFYKGGIAQAILKTSASHGGAMTADDLSEFSAQWVDPVSTTYRDWKVYELPPNGDGIAALEMLNIMEQSQPAPDGPLSTAELHTRIEAMKLAYADVKAYDGDPRFSTIPVSELLSKAFAAKRAPLIDPGKANCTVAPGALSASDTTYLTIVDREGNILSLIQSNYSAFGSGVTVEDMGFVLQNRGGLFSFDTKSPNALAGHKRPFHTIIPGFMERGREHIGFGIMGGMNQPLAHAQFVSNVVDYHMNVQAAMEEARFTVSGKLGCSILIESRVPPETLQQLTAMGHVLNVRKQYSTTMGRGQAILYDSASGIKYGASDPRADGAAIPEAPPRP</sequence>
<dbReference type="EC" id="3.4.19.13" evidence="6"/>
<dbReference type="Gene3D" id="3.60.20.40">
    <property type="match status" value="1"/>
</dbReference>
<evidence type="ECO:0000256" key="2">
    <source>
        <dbReference type="ARBA" id="ARBA00001089"/>
    </source>
</evidence>
<evidence type="ECO:0000256" key="1">
    <source>
        <dbReference type="ARBA" id="ARBA00001049"/>
    </source>
</evidence>
<protein>
    <recommendedName>
        <fullName evidence="6">Glutathione hydrolase proenzyme</fullName>
        <ecNumber evidence="6">2.3.2.2</ecNumber>
        <ecNumber evidence="6">3.4.19.13</ecNumber>
    </recommendedName>
    <component>
        <recommendedName>
            <fullName evidence="6">Glutathione hydrolase large chain</fullName>
        </recommendedName>
    </component>
    <component>
        <recommendedName>
            <fullName evidence="6">Glutathione hydrolase small chain</fullName>
        </recommendedName>
    </component>
</protein>
<dbReference type="PRINTS" id="PR01210">
    <property type="entry name" value="GGTRANSPTASE"/>
</dbReference>
<dbReference type="PANTHER" id="PTHR43881:SF1">
    <property type="entry name" value="GAMMA-GLUTAMYLTRANSPEPTIDASE (AFU_ORTHOLOGUE AFUA_4G13580)"/>
    <property type="match status" value="1"/>
</dbReference>
<keyword evidence="6" id="KW-0378">Hydrolase</keyword>
<comment type="PTM">
    <text evidence="6">Cleaved by autocatalysis into a large and a small subunit.</text>
</comment>
<keyword evidence="6" id="KW-0865">Zymogen</keyword>
<dbReference type="InterPro" id="IPR043138">
    <property type="entry name" value="GGT_lsub"/>
</dbReference>
<dbReference type="GO" id="GO:0006751">
    <property type="term" value="P:glutathione catabolic process"/>
    <property type="evidence" value="ECO:0007669"/>
    <property type="project" value="UniProtKB-UniRule"/>
</dbReference>
<dbReference type="SUPFAM" id="SSF56235">
    <property type="entry name" value="N-terminal nucleophile aminohydrolases (Ntn hydrolases)"/>
    <property type="match status" value="1"/>
</dbReference>
<keyword evidence="8" id="KW-1185">Reference proteome</keyword>
<keyword evidence="6 7" id="KW-0012">Acyltransferase</keyword>
<evidence type="ECO:0000256" key="3">
    <source>
        <dbReference type="ARBA" id="ARBA00047417"/>
    </source>
</evidence>
<dbReference type="PANTHER" id="PTHR43881">
    <property type="entry name" value="GAMMA-GLUTAMYLTRANSPEPTIDASE (AFU_ORTHOLOGUE AFUA_4G13580)"/>
    <property type="match status" value="1"/>
</dbReference>
<gene>
    <name evidence="7" type="primary">ggt</name>
    <name evidence="7" type="ORF">H7849_16980</name>
</gene>
<dbReference type="Proteomes" id="UP000515312">
    <property type="component" value="Chromosome"/>
</dbReference>
<evidence type="ECO:0000313" key="8">
    <source>
        <dbReference type="Proteomes" id="UP000515312"/>
    </source>
</evidence>
<proteinExistence type="inferred from homology"/>
<dbReference type="InterPro" id="IPR043137">
    <property type="entry name" value="GGT_ssub_C"/>
</dbReference>
<keyword evidence="6 7" id="KW-0808">Transferase</keyword>
<comment type="catalytic activity">
    <reaction evidence="1 6">
        <text>an S-substituted glutathione + H2O = an S-substituted L-cysteinylglycine + L-glutamate</text>
        <dbReference type="Rhea" id="RHEA:59468"/>
        <dbReference type="ChEBI" id="CHEBI:15377"/>
        <dbReference type="ChEBI" id="CHEBI:29985"/>
        <dbReference type="ChEBI" id="CHEBI:90779"/>
        <dbReference type="ChEBI" id="CHEBI:143103"/>
        <dbReference type="EC" id="3.4.19.13"/>
    </reaction>
</comment>
<reference evidence="7 8" key="1">
    <citation type="submission" date="2020-08" db="EMBL/GenBank/DDBJ databases">
        <title>Edaphobacter telluris sp. nov. and Acidobacterium dinghuensis sp. nov., two acidobacteria isolated from forest soil.</title>
        <authorList>
            <person name="Fu J."/>
            <person name="Qiu L."/>
        </authorList>
    </citation>
    <scope>NUCLEOTIDE SEQUENCE [LARGE SCALE GENOMIC DNA]</scope>
    <source>
        <strain evidence="7">4Y35</strain>
    </source>
</reference>
<feature type="binding site" evidence="5">
    <location>
        <position position="454"/>
    </location>
    <ligand>
        <name>L-glutamate</name>
        <dbReference type="ChEBI" id="CHEBI:29985"/>
    </ligand>
</feature>
<comment type="pathway">
    <text evidence="6">Sulfur metabolism; glutathione metabolism.</text>
</comment>
<dbReference type="Gene3D" id="1.10.246.130">
    <property type="match status" value="1"/>
</dbReference>
<keyword evidence="6" id="KW-0317">Glutathione biosynthesis</keyword>
<evidence type="ECO:0000313" key="7">
    <source>
        <dbReference type="EMBL" id="QNI30802.1"/>
    </source>
</evidence>
<comment type="catalytic activity">
    <reaction evidence="2 6">
        <text>glutathione + H2O = L-cysteinylglycine + L-glutamate</text>
        <dbReference type="Rhea" id="RHEA:28807"/>
        <dbReference type="ChEBI" id="CHEBI:15377"/>
        <dbReference type="ChEBI" id="CHEBI:29985"/>
        <dbReference type="ChEBI" id="CHEBI:57925"/>
        <dbReference type="ChEBI" id="CHEBI:61694"/>
        <dbReference type="EC" id="3.4.19.13"/>
    </reaction>
</comment>
<dbReference type="InterPro" id="IPR029055">
    <property type="entry name" value="Ntn_hydrolases_N"/>
</dbReference>
<dbReference type="InterPro" id="IPR000101">
    <property type="entry name" value="GGT_peptidase"/>
</dbReference>
<comment type="similarity">
    <text evidence="6">Belongs to the gamma-glutamyltransferase family.</text>
</comment>
<dbReference type="Pfam" id="PF01019">
    <property type="entry name" value="G_glu_transpept"/>
    <property type="match status" value="1"/>
</dbReference>
<comment type="catalytic activity">
    <reaction evidence="3 6">
        <text>an N-terminal (5-L-glutamyl)-[peptide] + an alpha-amino acid = 5-L-glutamyl amino acid + an N-terminal L-alpha-aminoacyl-[peptide]</text>
        <dbReference type="Rhea" id="RHEA:23904"/>
        <dbReference type="Rhea" id="RHEA-COMP:9780"/>
        <dbReference type="Rhea" id="RHEA-COMP:9795"/>
        <dbReference type="ChEBI" id="CHEBI:77644"/>
        <dbReference type="ChEBI" id="CHEBI:78597"/>
        <dbReference type="ChEBI" id="CHEBI:78599"/>
        <dbReference type="ChEBI" id="CHEBI:78608"/>
        <dbReference type="EC" id="2.3.2.2"/>
    </reaction>
</comment>
<feature type="active site" description="Nucleophile" evidence="4">
    <location>
        <position position="372"/>
    </location>
</feature>
<dbReference type="GO" id="GO:0103068">
    <property type="term" value="F:leukotriene C4 gamma-glutamyl transferase activity"/>
    <property type="evidence" value="ECO:0007669"/>
    <property type="project" value="UniProtKB-EC"/>
</dbReference>
<organism evidence="7 8">
    <name type="scientific">Alloacidobacterium dinghuense</name>
    <dbReference type="NCBI Taxonomy" id="2763107"/>
    <lineage>
        <taxon>Bacteria</taxon>
        <taxon>Pseudomonadati</taxon>
        <taxon>Acidobacteriota</taxon>
        <taxon>Terriglobia</taxon>
        <taxon>Terriglobales</taxon>
        <taxon>Acidobacteriaceae</taxon>
        <taxon>Alloacidobacterium</taxon>
    </lineage>
</organism>
<evidence type="ECO:0000256" key="4">
    <source>
        <dbReference type="PIRSR" id="PIRSR600101-1"/>
    </source>
</evidence>
<name>A0A7G8BE32_9BACT</name>
<evidence type="ECO:0000256" key="5">
    <source>
        <dbReference type="PIRSR" id="PIRSR600101-2"/>
    </source>
</evidence>
<dbReference type="GO" id="GO:0006750">
    <property type="term" value="P:glutathione biosynthetic process"/>
    <property type="evidence" value="ECO:0007669"/>
    <property type="project" value="UniProtKB-KW"/>
</dbReference>
<dbReference type="RefSeq" id="WP_186740925.1">
    <property type="nucleotide sequence ID" value="NZ_CP060394.1"/>
</dbReference>